<protein>
    <submittedName>
        <fullName evidence="1">Uncharacterized protein</fullName>
    </submittedName>
</protein>
<dbReference type="RefSeq" id="WP_138122437.1">
    <property type="nucleotide sequence ID" value="NZ_SWLG01000001.1"/>
</dbReference>
<name>A0A5R9F5I5_9BACL</name>
<organism evidence="1 2">
    <name type="scientific">Exobacillus caeni</name>
    <dbReference type="NCBI Taxonomy" id="2574798"/>
    <lineage>
        <taxon>Bacteria</taxon>
        <taxon>Bacillati</taxon>
        <taxon>Bacillota</taxon>
        <taxon>Bacilli</taxon>
        <taxon>Bacillales</taxon>
        <taxon>Guptibacillaceae</taxon>
        <taxon>Exobacillus</taxon>
    </lineage>
</organism>
<reference evidence="1 2" key="1">
    <citation type="submission" date="2019-04" db="EMBL/GenBank/DDBJ databases">
        <title>Bacillus caeni sp. nov., a bacterium isolated from mangrove sediment.</title>
        <authorList>
            <person name="Huang H."/>
            <person name="Mo K."/>
            <person name="Hu Y."/>
        </authorList>
    </citation>
    <scope>NUCLEOTIDE SEQUENCE [LARGE SCALE GENOMIC DNA]</scope>
    <source>
        <strain evidence="1 2">HB172195</strain>
    </source>
</reference>
<dbReference type="EMBL" id="SWLG01000001">
    <property type="protein sequence ID" value="TLS39012.1"/>
    <property type="molecule type" value="Genomic_DNA"/>
</dbReference>
<proteinExistence type="predicted"/>
<comment type="caution">
    <text evidence="1">The sequence shown here is derived from an EMBL/GenBank/DDBJ whole genome shotgun (WGS) entry which is preliminary data.</text>
</comment>
<evidence type="ECO:0000313" key="1">
    <source>
        <dbReference type="EMBL" id="TLS39012.1"/>
    </source>
</evidence>
<accession>A0A5R9F5I5</accession>
<dbReference type="Proteomes" id="UP000308230">
    <property type="component" value="Unassembled WGS sequence"/>
</dbReference>
<gene>
    <name evidence="1" type="ORF">FCL54_01505</name>
</gene>
<sequence length="64" mass="7586">MTSIRFETIFHKQHAHGTTLGIMDYLEGKLIKLDVNDTEPDWLNPELKEFFQRERERVLKAPSN</sequence>
<dbReference type="AlphaFoldDB" id="A0A5R9F5I5"/>
<keyword evidence="2" id="KW-1185">Reference proteome</keyword>
<evidence type="ECO:0000313" key="2">
    <source>
        <dbReference type="Proteomes" id="UP000308230"/>
    </source>
</evidence>
<dbReference type="OrthoDB" id="2916572at2"/>